<name>A0AAP0IS10_9MAGN</name>
<dbReference type="Gene3D" id="2.60.120.330">
    <property type="entry name" value="B-lactam Antibiotic, Isopenicillin N Synthase, Chain"/>
    <property type="match status" value="1"/>
</dbReference>
<evidence type="ECO:0000256" key="5">
    <source>
        <dbReference type="ARBA" id="ARBA00023004"/>
    </source>
</evidence>
<feature type="domain" description="Fe2OG dioxygenase" evidence="7">
    <location>
        <begin position="261"/>
        <end position="364"/>
    </location>
</feature>
<dbReference type="InterPro" id="IPR027443">
    <property type="entry name" value="IPNS-like_sf"/>
</dbReference>
<evidence type="ECO:0000259" key="7">
    <source>
        <dbReference type="PROSITE" id="PS51471"/>
    </source>
</evidence>
<dbReference type="GO" id="GO:0046872">
    <property type="term" value="F:metal ion binding"/>
    <property type="evidence" value="ECO:0007669"/>
    <property type="project" value="UniProtKB-KW"/>
</dbReference>
<evidence type="ECO:0000313" key="9">
    <source>
        <dbReference type="Proteomes" id="UP001420932"/>
    </source>
</evidence>
<comment type="caution">
    <text evidence="8">The sequence shown here is derived from an EMBL/GenBank/DDBJ whole genome shotgun (WGS) entry which is preliminary data.</text>
</comment>
<dbReference type="InterPro" id="IPR050295">
    <property type="entry name" value="Plant_2OG-oxidoreductases"/>
</dbReference>
<dbReference type="FunFam" id="2.60.120.330:FF:000001">
    <property type="entry name" value="Protein SRG1"/>
    <property type="match status" value="1"/>
</dbReference>
<keyword evidence="4 6" id="KW-0560">Oxidoreductase</keyword>
<dbReference type="GO" id="GO:0016706">
    <property type="term" value="F:2-oxoglutarate-dependent dioxygenase activity"/>
    <property type="evidence" value="ECO:0007669"/>
    <property type="project" value="UniProtKB-ARBA"/>
</dbReference>
<evidence type="ECO:0000256" key="2">
    <source>
        <dbReference type="ARBA" id="ARBA00008056"/>
    </source>
</evidence>
<accession>A0AAP0IS10</accession>
<reference evidence="8 9" key="1">
    <citation type="submission" date="2024-01" db="EMBL/GenBank/DDBJ databases">
        <title>Genome assemblies of Stephania.</title>
        <authorList>
            <person name="Yang L."/>
        </authorList>
    </citation>
    <scope>NUCLEOTIDE SEQUENCE [LARGE SCALE GENOMIC DNA]</scope>
    <source>
        <strain evidence="8">YNDBR</strain>
        <tissue evidence="8">Leaf</tissue>
    </source>
</reference>
<dbReference type="EMBL" id="JBBNAF010000008">
    <property type="protein sequence ID" value="KAK9120666.1"/>
    <property type="molecule type" value="Genomic_DNA"/>
</dbReference>
<evidence type="ECO:0000256" key="1">
    <source>
        <dbReference type="ARBA" id="ARBA00001962"/>
    </source>
</evidence>
<dbReference type="GO" id="GO:0097295">
    <property type="term" value="P:morphine biosynthetic process"/>
    <property type="evidence" value="ECO:0007669"/>
    <property type="project" value="UniProtKB-ARBA"/>
</dbReference>
<dbReference type="Proteomes" id="UP001420932">
    <property type="component" value="Unassembled WGS sequence"/>
</dbReference>
<dbReference type="InterPro" id="IPR044861">
    <property type="entry name" value="IPNS-like_FE2OG_OXY"/>
</dbReference>
<gene>
    <name evidence="8" type="ORF">Syun_018283</name>
</gene>
<dbReference type="InterPro" id="IPR026992">
    <property type="entry name" value="DIOX_N"/>
</dbReference>
<dbReference type="Pfam" id="PF03171">
    <property type="entry name" value="2OG-FeII_Oxy"/>
    <property type="match status" value="1"/>
</dbReference>
<keyword evidence="3 6" id="KW-0479">Metal-binding</keyword>
<dbReference type="SUPFAM" id="SSF51197">
    <property type="entry name" value="Clavaminate synthase-like"/>
    <property type="match status" value="1"/>
</dbReference>
<organism evidence="8 9">
    <name type="scientific">Stephania yunnanensis</name>
    <dbReference type="NCBI Taxonomy" id="152371"/>
    <lineage>
        <taxon>Eukaryota</taxon>
        <taxon>Viridiplantae</taxon>
        <taxon>Streptophyta</taxon>
        <taxon>Embryophyta</taxon>
        <taxon>Tracheophyta</taxon>
        <taxon>Spermatophyta</taxon>
        <taxon>Magnoliopsida</taxon>
        <taxon>Ranunculales</taxon>
        <taxon>Menispermaceae</taxon>
        <taxon>Menispermoideae</taxon>
        <taxon>Cissampelideae</taxon>
        <taxon>Stephania</taxon>
    </lineage>
</organism>
<sequence length="415" mass="47075">MAMAPKKPYMKSTKVKRSVRLNSWRKNTQNGLMKWKACRSKKWDWVPVKPLPGAFIVNFGDAIENKADEYGSIPVPNVQYLAMNELKEIPSRYIQPKAETDRVSIDESREIPVIDLQELLHGQGGDQMASFHTACKDWGFFQLINHDVTEGIIEKIKGDAEEFFRLPLEKKEAYAQQPETIQGYGQAFVVSEEQKLDWRDIFSLRTFPIAERLAKFWPTSPTSFSETIERYVEELQQLNLRLLELIAKNLGVDADKLTNTCKNGTQWFRINYYPPCPQADKVIGISPHSDASLITLLIQVNEVEGLQIKKNGTWVPVKPLPGAFIVNIGDALEMLSNGVYKSIEHRGAINPERERLSIAVFQLPTSGILVGPFEEVLGNSGAKYKTVDYDEYMKSYFGTKLEGKRALDLVKLGEI</sequence>
<protein>
    <recommendedName>
        <fullName evidence="7">Fe2OG dioxygenase domain-containing protein</fullName>
    </recommendedName>
</protein>
<evidence type="ECO:0000256" key="6">
    <source>
        <dbReference type="RuleBase" id="RU003682"/>
    </source>
</evidence>
<proteinExistence type="inferred from homology"/>
<dbReference type="InterPro" id="IPR005123">
    <property type="entry name" value="Oxoglu/Fe-dep_dioxygenase_dom"/>
</dbReference>
<dbReference type="Pfam" id="PF14226">
    <property type="entry name" value="DIOX_N"/>
    <property type="match status" value="1"/>
</dbReference>
<comment type="cofactor">
    <cofactor evidence="1">
        <name>Fe cation</name>
        <dbReference type="ChEBI" id="CHEBI:24875"/>
    </cofactor>
</comment>
<keyword evidence="9" id="KW-1185">Reference proteome</keyword>
<evidence type="ECO:0000256" key="4">
    <source>
        <dbReference type="ARBA" id="ARBA00023002"/>
    </source>
</evidence>
<dbReference type="AlphaFoldDB" id="A0AAP0IS10"/>
<dbReference type="PANTHER" id="PTHR47991">
    <property type="entry name" value="OXOGLUTARATE/IRON-DEPENDENT DIOXYGENASE"/>
    <property type="match status" value="1"/>
</dbReference>
<dbReference type="PROSITE" id="PS51471">
    <property type="entry name" value="FE2OG_OXY"/>
    <property type="match status" value="1"/>
</dbReference>
<evidence type="ECO:0000313" key="8">
    <source>
        <dbReference type="EMBL" id="KAK9120666.1"/>
    </source>
</evidence>
<evidence type="ECO:0000256" key="3">
    <source>
        <dbReference type="ARBA" id="ARBA00022723"/>
    </source>
</evidence>
<keyword evidence="5 6" id="KW-0408">Iron</keyword>
<comment type="similarity">
    <text evidence="2 6">Belongs to the iron/ascorbate-dependent oxidoreductase family.</text>
</comment>